<name>A0A1H2LFT6_9ACTN</name>
<dbReference type="SUPFAM" id="SSF51735">
    <property type="entry name" value="NAD(P)-binding Rossmann-fold domains"/>
    <property type="match status" value="1"/>
</dbReference>
<dbReference type="GO" id="GO:0016491">
    <property type="term" value="F:oxidoreductase activity"/>
    <property type="evidence" value="ECO:0007669"/>
    <property type="project" value="UniProtKB-KW"/>
</dbReference>
<dbReference type="PANTHER" id="PTHR43401:SF2">
    <property type="entry name" value="L-THREONINE 3-DEHYDROGENASE"/>
    <property type="match status" value="1"/>
</dbReference>
<keyword evidence="8" id="KW-1185">Reference proteome</keyword>
<evidence type="ECO:0000259" key="6">
    <source>
        <dbReference type="SMART" id="SM00829"/>
    </source>
</evidence>
<proteinExistence type="inferred from homology"/>
<dbReference type="OrthoDB" id="9797931at2"/>
<dbReference type="InterPro" id="IPR011032">
    <property type="entry name" value="GroES-like_sf"/>
</dbReference>
<dbReference type="EMBL" id="LT629791">
    <property type="protein sequence ID" value="SDU79266.1"/>
    <property type="molecule type" value="Genomic_DNA"/>
</dbReference>
<evidence type="ECO:0000313" key="8">
    <source>
        <dbReference type="Proteomes" id="UP000182977"/>
    </source>
</evidence>
<dbReference type="Pfam" id="PF00107">
    <property type="entry name" value="ADH_zinc_N"/>
    <property type="match status" value="1"/>
</dbReference>
<dbReference type="InterPro" id="IPR013149">
    <property type="entry name" value="ADH-like_C"/>
</dbReference>
<dbReference type="SUPFAM" id="SSF50129">
    <property type="entry name" value="GroES-like"/>
    <property type="match status" value="1"/>
</dbReference>
<keyword evidence="2 5" id="KW-0479">Metal-binding</keyword>
<dbReference type="AlphaFoldDB" id="A0A1H2LFT6"/>
<dbReference type="InterPro" id="IPR050129">
    <property type="entry name" value="Zn_alcohol_dh"/>
</dbReference>
<organism evidence="7 8">
    <name type="scientific">Jiangella alkaliphila</name>
    <dbReference type="NCBI Taxonomy" id="419479"/>
    <lineage>
        <taxon>Bacteria</taxon>
        <taxon>Bacillati</taxon>
        <taxon>Actinomycetota</taxon>
        <taxon>Actinomycetes</taxon>
        <taxon>Jiangellales</taxon>
        <taxon>Jiangellaceae</taxon>
        <taxon>Jiangella</taxon>
    </lineage>
</organism>
<comment type="similarity">
    <text evidence="5">Belongs to the zinc-containing alcohol dehydrogenase family.</text>
</comment>
<reference evidence="8" key="1">
    <citation type="submission" date="2016-10" db="EMBL/GenBank/DDBJ databases">
        <authorList>
            <person name="Varghese N."/>
            <person name="Submissions S."/>
        </authorList>
    </citation>
    <scope>NUCLEOTIDE SEQUENCE [LARGE SCALE GENOMIC DNA]</scope>
    <source>
        <strain evidence="8">DSM 45079</strain>
    </source>
</reference>
<feature type="domain" description="Enoyl reductase (ER)" evidence="6">
    <location>
        <begin position="17"/>
        <end position="357"/>
    </location>
</feature>
<evidence type="ECO:0000256" key="3">
    <source>
        <dbReference type="ARBA" id="ARBA00022833"/>
    </source>
</evidence>
<evidence type="ECO:0000256" key="2">
    <source>
        <dbReference type="ARBA" id="ARBA00022723"/>
    </source>
</evidence>
<evidence type="ECO:0000256" key="1">
    <source>
        <dbReference type="ARBA" id="ARBA00001947"/>
    </source>
</evidence>
<dbReference type="SMART" id="SM00829">
    <property type="entry name" value="PKS_ER"/>
    <property type="match status" value="1"/>
</dbReference>
<dbReference type="InterPro" id="IPR020843">
    <property type="entry name" value="ER"/>
</dbReference>
<keyword evidence="4" id="KW-0560">Oxidoreductase</keyword>
<dbReference type="Pfam" id="PF08240">
    <property type="entry name" value="ADH_N"/>
    <property type="match status" value="1"/>
</dbReference>
<dbReference type="GO" id="GO:0008270">
    <property type="term" value="F:zinc ion binding"/>
    <property type="evidence" value="ECO:0007669"/>
    <property type="project" value="InterPro"/>
</dbReference>
<dbReference type="InterPro" id="IPR036291">
    <property type="entry name" value="NAD(P)-bd_dom_sf"/>
</dbReference>
<dbReference type="Gene3D" id="3.40.50.720">
    <property type="entry name" value="NAD(P)-binding Rossmann-like Domain"/>
    <property type="match status" value="1"/>
</dbReference>
<dbReference type="InterPro" id="IPR013154">
    <property type="entry name" value="ADH-like_N"/>
</dbReference>
<protein>
    <recommendedName>
        <fullName evidence="6">Enoyl reductase (ER) domain-containing protein</fullName>
    </recommendedName>
</protein>
<gene>
    <name evidence="7" type="ORF">SAMN04488563_5960</name>
</gene>
<dbReference type="PROSITE" id="PS00059">
    <property type="entry name" value="ADH_ZINC"/>
    <property type="match status" value="1"/>
</dbReference>
<evidence type="ECO:0000313" key="7">
    <source>
        <dbReference type="EMBL" id="SDU79266.1"/>
    </source>
</evidence>
<dbReference type="InterPro" id="IPR002328">
    <property type="entry name" value="ADH_Zn_CS"/>
</dbReference>
<accession>A0A1H2LFT6</accession>
<keyword evidence="3 5" id="KW-0862">Zinc</keyword>
<evidence type="ECO:0000256" key="5">
    <source>
        <dbReference type="RuleBase" id="RU361277"/>
    </source>
</evidence>
<dbReference type="Proteomes" id="UP000182977">
    <property type="component" value="Chromosome I"/>
</dbReference>
<dbReference type="RefSeq" id="WP_046773103.1">
    <property type="nucleotide sequence ID" value="NZ_LBMC01000106.1"/>
</dbReference>
<dbReference type="Gene3D" id="3.90.180.10">
    <property type="entry name" value="Medium-chain alcohol dehydrogenases, catalytic domain"/>
    <property type="match status" value="1"/>
</dbReference>
<dbReference type="PANTHER" id="PTHR43401">
    <property type="entry name" value="L-THREONINE 3-DEHYDROGENASE"/>
    <property type="match status" value="1"/>
</dbReference>
<dbReference type="STRING" id="419479.SAMN04488563_5960"/>
<sequence>MDLLVGEVMRAAVFRGGRNIRVENVPVPRPGTGDVLVKVAYAGICGSDLLSYRGLGPWQHSAERPDRDGHELSGWVAAAGPEVDDIAVGDRVAVEPVHLVSCGGCTFCASGRTYLCAERGLQGGVHQHSRGFAEYDLVPRDHAYPLPDQVSLEDASILDCYACGVHALHVSDLPAKSPVLILGAGAIGLTLGQVARAAGHRVTVFGRSNASLHRALRAGAADTVYDTADPVEWQRALAEHAGGFGVVFDAAGNADGSLRDAMAFAAPGGRVVVVGVYAQAPAFDPHVAYQRELTVQWSNSYGSCVDGVPDYRRALDLLAAGLVRATELITHRLPLERIGDGFSIMLDRSVESIKVLVEPGDETA</sequence>
<comment type="cofactor">
    <cofactor evidence="1 5">
        <name>Zn(2+)</name>
        <dbReference type="ChEBI" id="CHEBI:29105"/>
    </cofactor>
</comment>
<evidence type="ECO:0000256" key="4">
    <source>
        <dbReference type="ARBA" id="ARBA00023002"/>
    </source>
</evidence>